<dbReference type="PANTHER" id="PTHR43671">
    <property type="entry name" value="SERINE/THREONINE-PROTEIN KINASE NEK"/>
    <property type="match status" value="1"/>
</dbReference>
<dbReference type="PROSITE" id="PS00108">
    <property type="entry name" value="PROTEIN_KINASE_ST"/>
    <property type="match status" value="1"/>
</dbReference>
<feature type="binding site" evidence="7">
    <location>
        <position position="34"/>
    </location>
    <ligand>
        <name>ATP</name>
        <dbReference type="ChEBI" id="CHEBI:30616"/>
    </ligand>
</feature>
<dbReference type="InterPro" id="IPR017441">
    <property type="entry name" value="Protein_kinase_ATP_BS"/>
</dbReference>
<evidence type="ECO:0000313" key="9">
    <source>
        <dbReference type="EMBL" id="XDP44261.1"/>
    </source>
</evidence>
<keyword evidence="4 7" id="KW-0547">Nucleotide-binding</keyword>
<protein>
    <recommendedName>
        <fullName evidence="2">non-specific serine/threonine protein kinase</fullName>
        <ecNumber evidence="2">2.7.11.1</ecNumber>
    </recommendedName>
</protein>
<feature type="domain" description="Protein kinase" evidence="8">
    <location>
        <begin position="5"/>
        <end position="270"/>
    </location>
</feature>
<accession>A0AB39KZX0</accession>
<dbReference type="KEGG" id="spue:AB5L97_13380"/>
<gene>
    <name evidence="9" type="ORF">AB5L97_13380</name>
</gene>
<dbReference type="InterPro" id="IPR029016">
    <property type="entry name" value="GAF-like_dom_sf"/>
</dbReference>
<dbReference type="Pfam" id="PF00069">
    <property type="entry name" value="Pkinase"/>
    <property type="match status" value="1"/>
</dbReference>
<dbReference type="Gene3D" id="1.10.510.10">
    <property type="entry name" value="Transferase(Phosphotransferase) domain 1"/>
    <property type="match status" value="1"/>
</dbReference>
<dbReference type="GO" id="GO:0004674">
    <property type="term" value="F:protein serine/threonine kinase activity"/>
    <property type="evidence" value="ECO:0007669"/>
    <property type="project" value="UniProtKB-EC"/>
</dbReference>
<dbReference type="SMART" id="SM00065">
    <property type="entry name" value="GAF"/>
    <property type="match status" value="1"/>
</dbReference>
<dbReference type="InterPro" id="IPR050660">
    <property type="entry name" value="NEK_Ser/Thr_kinase"/>
</dbReference>
<evidence type="ECO:0000256" key="2">
    <source>
        <dbReference type="ARBA" id="ARBA00012513"/>
    </source>
</evidence>
<proteinExistence type="inferred from homology"/>
<evidence type="ECO:0000256" key="5">
    <source>
        <dbReference type="ARBA" id="ARBA00022777"/>
    </source>
</evidence>
<dbReference type="InterPro" id="IPR003018">
    <property type="entry name" value="GAF"/>
</dbReference>
<comment type="similarity">
    <text evidence="1">Belongs to the protein kinase superfamily. NEK Ser/Thr protein kinase family. NIMA subfamily.</text>
</comment>
<keyword evidence="3" id="KW-0808">Transferase</keyword>
<dbReference type="PROSITE" id="PS50011">
    <property type="entry name" value="PROTEIN_KINASE_DOM"/>
    <property type="match status" value="1"/>
</dbReference>
<dbReference type="GO" id="GO:0005524">
    <property type="term" value="F:ATP binding"/>
    <property type="evidence" value="ECO:0007669"/>
    <property type="project" value="UniProtKB-UniRule"/>
</dbReference>
<dbReference type="Gene3D" id="3.30.200.20">
    <property type="entry name" value="Phosphorylase Kinase, domain 1"/>
    <property type="match status" value="1"/>
</dbReference>
<dbReference type="Pfam" id="PF01590">
    <property type="entry name" value="GAF"/>
    <property type="match status" value="1"/>
</dbReference>
<dbReference type="AlphaFoldDB" id="A0AB39KZX0"/>
<evidence type="ECO:0000256" key="1">
    <source>
        <dbReference type="ARBA" id="ARBA00010886"/>
    </source>
</evidence>
<dbReference type="SMART" id="SM00220">
    <property type="entry name" value="S_TKc"/>
    <property type="match status" value="1"/>
</dbReference>
<dbReference type="SUPFAM" id="SSF55781">
    <property type="entry name" value="GAF domain-like"/>
    <property type="match status" value="1"/>
</dbReference>
<dbReference type="CDD" id="cd14014">
    <property type="entry name" value="STKc_PknB_like"/>
    <property type="match status" value="1"/>
</dbReference>
<evidence type="ECO:0000256" key="4">
    <source>
        <dbReference type="ARBA" id="ARBA00022741"/>
    </source>
</evidence>
<dbReference type="SUPFAM" id="SSF56112">
    <property type="entry name" value="Protein kinase-like (PK-like)"/>
    <property type="match status" value="1"/>
</dbReference>
<dbReference type="InterPro" id="IPR000719">
    <property type="entry name" value="Prot_kinase_dom"/>
</dbReference>
<evidence type="ECO:0000259" key="8">
    <source>
        <dbReference type="PROSITE" id="PS50011"/>
    </source>
</evidence>
<evidence type="ECO:0000256" key="3">
    <source>
        <dbReference type="ARBA" id="ARBA00022679"/>
    </source>
</evidence>
<name>A0AB39KZX0_9MICC</name>
<sequence>MAGRYRLLEVVGRGSTAEVHRAHDRVLDREVAVKLPHSGDMDESELRRSDAEMKLLARLSHPGLVTLLDAGTERTATGVPRVFLVMELITGADLRTRLKAGDELGASDVAEIGQDLCEALAYIHGKGVVHRDIKPANVLLLGAGGESARAHAKLTDFGIAWVSDSDLTLQDAVSGTPAYLSPEQVRGQTIGAASDVYSLGLVLLQCLTGELAFPGPPLESAVRRLTQPAPIPEELDPLWRNLLAGMTAMDPEARPSAADAAAALYRMAALGALVEPLSELAAAEEELRLEEVRAYAAPAEPGSPFDRVTRLTSRILGAPMAAVSIVDAERIWFLSAHGIDADEVAREPGLCASAVLQDDVWVVPDAAADSRTAGNALVRGALGVRFYASVPLKTPGGANIGTLCILDRAPRTLSPAETETLRELGGVVMDLLVLRRTALEATAAGFADQLDGEPLAGVPSAG</sequence>
<keyword evidence="5 9" id="KW-0418">Kinase</keyword>
<dbReference type="PANTHER" id="PTHR43671:SF13">
    <property type="entry name" value="SERINE_THREONINE-PROTEIN KINASE NEK2"/>
    <property type="match status" value="1"/>
</dbReference>
<evidence type="ECO:0000256" key="7">
    <source>
        <dbReference type="PROSITE-ProRule" id="PRU10141"/>
    </source>
</evidence>
<organism evidence="9">
    <name type="scientific">Sinomonas puerhi</name>
    <dbReference type="NCBI Taxonomy" id="3238584"/>
    <lineage>
        <taxon>Bacteria</taxon>
        <taxon>Bacillati</taxon>
        <taxon>Actinomycetota</taxon>
        <taxon>Actinomycetes</taxon>
        <taxon>Micrococcales</taxon>
        <taxon>Micrococcaceae</taxon>
        <taxon>Sinomonas</taxon>
    </lineage>
</organism>
<evidence type="ECO:0000256" key="6">
    <source>
        <dbReference type="ARBA" id="ARBA00022840"/>
    </source>
</evidence>
<dbReference type="EMBL" id="CP163302">
    <property type="protein sequence ID" value="XDP44261.1"/>
    <property type="molecule type" value="Genomic_DNA"/>
</dbReference>
<reference evidence="9" key="1">
    <citation type="submission" date="2024-07" db="EMBL/GenBank/DDBJ databases">
        <authorList>
            <person name="fu j."/>
        </authorList>
    </citation>
    <scope>NUCLEOTIDE SEQUENCE</scope>
    <source>
        <strain evidence="9">P10A9</strain>
    </source>
</reference>
<dbReference type="Gene3D" id="3.30.450.40">
    <property type="match status" value="1"/>
</dbReference>
<dbReference type="EC" id="2.7.11.1" evidence="2"/>
<dbReference type="RefSeq" id="WP_369045025.1">
    <property type="nucleotide sequence ID" value="NZ_CP163302.1"/>
</dbReference>
<dbReference type="InterPro" id="IPR008271">
    <property type="entry name" value="Ser/Thr_kinase_AS"/>
</dbReference>
<keyword evidence="6 7" id="KW-0067">ATP-binding</keyword>
<dbReference type="InterPro" id="IPR011009">
    <property type="entry name" value="Kinase-like_dom_sf"/>
</dbReference>
<dbReference type="PROSITE" id="PS00107">
    <property type="entry name" value="PROTEIN_KINASE_ATP"/>
    <property type="match status" value="1"/>
</dbReference>